<name>A0A6A4R175_LUPAL</name>
<reference evidence="2" key="1">
    <citation type="journal article" date="2020" name="Nat. Commun.">
        <title>Genome sequence of the cluster root forming white lupin.</title>
        <authorList>
            <person name="Hufnagel B."/>
            <person name="Marques A."/>
            <person name="Soriano A."/>
            <person name="Marques L."/>
            <person name="Divol F."/>
            <person name="Doumas P."/>
            <person name="Sallet E."/>
            <person name="Mancinotti D."/>
            <person name="Carrere S."/>
            <person name="Marande W."/>
            <person name="Arribat S."/>
            <person name="Keller J."/>
            <person name="Huneau C."/>
            <person name="Blein T."/>
            <person name="Aime D."/>
            <person name="Laguerre M."/>
            <person name="Taylor J."/>
            <person name="Schubert V."/>
            <person name="Nelson M."/>
            <person name="Geu-Flores F."/>
            <person name="Crespi M."/>
            <person name="Gallardo-Guerrero K."/>
            <person name="Delaux P.-M."/>
            <person name="Salse J."/>
            <person name="Berges H."/>
            <person name="Guyot R."/>
            <person name="Gouzy J."/>
            <person name="Peret B."/>
        </authorList>
    </citation>
    <scope>NUCLEOTIDE SEQUENCE [LARGE SCALE GENOMIC DNA]</scope>
    <source>
        <strain evidence="2">cv. Amiga</strain>
    </source>
</reference>
<evidence type="ECO:0000313" key="2">
    <source>
        <dbReference type="Proteomes" id="UP000447434"/>
    </source>
</evidence>
<dbReference type="Proteomes" id="UP000447434">
    <property type="component" value="Chromosome 1"/>
</dbReference>
<keyword evidence="2" id="KW-1185">Reference proteome</keyword>
<protein>
    <submittedName>
        <fullName evidence="1">Uncharacterized protein</fullName>
    </submittedName>
</protein>
<gene>
    <name evidence="1" type="ORF">Lalb_Chr01g0006301</name>
</gene>
<evidence type="ECO:0000313" key="1">
    <source>
        <dbReference type="EMBL" id="KAE9620745.1"/>
    </source>
</evidence>
<comment type="caution">
    <text evidence="1">The sequence shown here is derived from an EMBL/GenBank/DDBJ whole genome shotgun (WGS) entry which is preliminary data.</text>
</comment>
<sequence length="42" mass="4863">MHVRVIGDTRILLLLKLIMVNLHRGINLCLQDLFGQCNLYVL</sequence>
<dbReference type="EMBL" id="WOCE01000001">
    <property type="protein sequence ID" value="KAE9620745.1"/>
    <property type="molecule type" value="Genomic_DNA"/>
</dbReference>
<proteinExistence type="predicted"/>
<accession>A0A6A4R175</accession>
<dbReference type="AlphaFoldDB" id="A0A6A4R175"/>
<organism evidence="1 2">
    <name type="scientific">Lupinus albus</name>
    <name type="common">White lupine</name>
    <name type="synonym">Lupinus termis</name>
    <dbReference type="NCBI Taxonomy" id="3870"/>
    <lineage>
        <taxon>Eukaryota</taxon>
        <taxon>Viridiplantae</taxon>
        <taxon>Streptophyta</taxon>
        <taxon>Embryophyta</taxon>
        <taxon>Tracheophyta</taxon>
        <taxon>Spermatophyta</taxon>
        <taxon>Magnoliopsida</taxon>
        <taxon>eudicotyledons</taxon>
        <taxon>Gunneridae</taxon>
        <taxon>Pentapetalae</taxon>
        <taxon>rosids</taxon>
        <taxon>fabids</taxon>
        <taxon>Fabales</taxon>
        <taxon>Fabaceae</taxon>
        <taxon>Papilionoideae</taxon>
        <taxon>50 kb inversion clade</taxon>
        <taxon>genistoids sensu lato</taxon>
        <taxon>core genistoids</taxon>
        <taxon>Genisteae</taxon>
        <taxon>Lupinus</taxon>
    </lineage>
</organism>